<feature type="transmembrane region" description="Helical" evidence="6">
    <location>
        <begin position="148"/>
        <end position="174"/>
    </location>
</feature>
<keyword evidence="3 6" id="KW-0812">Transmembrane</keyword>
<organism evidence="12">
    <name type="scientific">freshwater metagenome</name>
    <dbReference type="NCBI Taxonomy" id="449393"/>
    <lineage>
        <taxon>unclassified sequences</taxon>
        <taxon>metagenomes</taxon>
        <taxon>ecological metagenomes</taxon>
    </lineage>
</organism>
<keyword evidence="5 6" id="KW-0472">Membrane</keyword>
<evidence type="ECO:0000259" key="7">
    <source>
        <dbReference type="Pfam" id="PF00482"/>
    </source>
</evidence>
<evidence type="ECO:0000256" key="4">
    <source>
        <dbReference type="ARBA" id="ARBA00022989"/>
    </source>
</evidence>
<evidence type="ECO:0000313" key="10">
    <source>
        <dbReference type="EMBL" id="CAB4877417.1"/>
    </source>
</evidence>
<protein>
    <submittedName>
        <fullName evidence="12">Unannotated protein</fullName>
    </submittedName>
</protein>
<dbReference type="EMBL" id="CAFBMF010000074">
    <property type="protein sequence ID" value="CAB4904669.1"/>
    <property type="molecule type" value="Genomic_DNA"/>
</dbReference>
<keyword evidence="4 6" id="KW-1133">Transmembrane helix</keyword>
<dbReference type="EMBL" id="CAFBPS010000220">
    <property type="protein sequence ID" value="CAB5037818.1"/>
    <property type="molecule type" value="Genomic_DNA"/>
</dbReference>
<keyword evidence="2" id="KW-1003">Cell membrane</keyword>
<dbReference type="AlphaFoldDB" id="A0A6J7SBI2"/>
<name>A0A6J7SBI2_9ZZZZ</name>
<evidence type="ECO:0000256" key="3">
    <source>
        <dbReference type="ARBA" id="ARBA00022692"/>
    </source>
</evidence>
<evidence type="ECO:0000313" key="12">
    <source>
        <dbReference type="EMBL" id="CAB5037818.1"/>
    </source>
</evidence>
<evidence type="ECO:0000313" key="9">
    <source>
        <dbReference type="EMBL" id="CAB4764629.1"/>
    </source>
</evidence>
<dbReference type="GO" id="GO:0005886">
    <property type="term" value="C:plasma membrane"/>
    <property type="evidence" value="ECO:0007669"/>
    <property type="project" value="UniProtKB-SubCell"/>
</dbReference>
<dbReference type="EMBL" id="CAEZZP010000013">
    <property type="protein sequence ID" value="CAB4764629.1"/>
    <property type="molecule type" value="Genomic_DNA"/>
</dbReference>
<evidence type="ECO:0000256" key="5">
    <source>
        <dbReference type="ARBA" id="ARBA00023136"/>
    </source>
</evidence>
<dbReference type="EMBL" id="CAEZYH010000014">
    <property type="protein sequence ID" value="CAB4713682.1"/>
    <property type="molecule type" value="Genomic_DNA"/>
</dbReference>
<evidence type="ECO:0000313" key="8">
    <source>
        <dbReference type="EMBL" id="CAB4713682.1"/>
    </source>
</evidence>
<evidence type="ECO:0000256" key="2">
    <source>
        <dbReference type="ARBA" id="ARBA00022475"/>
    </source>
</evidence>
<dbReference type="InterPro" id="IPR018076">
    <property type="entry name" value="T2SS_GspF_dom"/>
</dbReference>
<proteinExistence type="predicted"/>
<dbReference type="Pfam" id="PF00482">
    <property type="entry name" value="T2SSF"/>
    <property type="match status" value="1"/>
</dbReference>
<dbReference type="PANTHER" id="PTHR35007">
    <property type="entry name" value="INTEGRAL MEMBRANE PROTEIN-RELATED"/>
    <property type="match status" value="1"/>
</dbReference>
<feature type="transmembrane region" description="Helical" evidence="6">
    <location>
        <begin position="6"/>
        <end position="23"/>
    </location>
</feature>
<sequence>MEQTYGAVMIIIFGLVGLFFSWWRAKLRMTAKQEQAIIETFPDCIDLFIAALRAGYSPAQGINFLGQHAPGILRPNFIAASRRIDEGERFIDAIRLLHSEIGAVSQSMCDVLISGDRLGIPVENLLFQLGNEARLNRRRRAETEARQLPIRLSLPLVMCILPSFVILIIVPTIAGTLSQLHISV</sequence>
<evidence type="ECO:0000313" key="11">
    <source>
        <dbReference type="EMBL" id="CAB4904669.1"/>
    </source>
</evidence>
<comment type="subcellular location">
    <subcellularLocation>
        <location evidence="1">Cell membrane</location>
        <topology evidence="1">Multi-pass membrane protein</topology>
    </subcellularLocation>
</comment>
<evidence type="ECO:0000256" key="6">
    <source>
        <dbReference type="SAM" id="Phobius"/>
    </source>
</evidence>
<dbReference type="PANTHER" id="PTHR35007:SF2">
    <property type="entry name" value="PILUS ASSEMBLE PROTEIN"/>
    <property type="match status" value="1"/>
</dbReference>
<accession>A0A6J7SBI2</accession>
<reference evidence="12" key="1">
    <citation type="submission" date="2020-05" db="EMBL/GenBank/DDBJ databases">
        <authorList>
            <person name="Chiriac C."/>
            <person name="Salcher M."/>
            <person name="Ghai R."/>
            <person name="Kavagutti S V."/>
        </authorList>
    </citation>
    <scope>NUCLEOTIDE SEQUENCE</scope>
</reference>
<dbReference type="EMBL" id="CAFBLJ010000079">
    <property type="protein sequence ID" value="CAB4877417.1"/>
    <property type="molecule type" value="Genomic_DNA"/>
</dbReference>
<gene>
    <name evidence="8" type="ORF">UFOPK2658_00566</name>
    <name evidence="9" type="ORF">UFOPK2880_00360</name>
    <name evidence="10" type="ORF">UFOPK3304_01349</name>
    <name evidence="11" type="ORF">UFOPK3494_01130</name>
    <name evidence="12" type="ORF">UFOPK4134_01813</name>
</gene>
<evidence type="ECO:0000256" key="1">
    <source>
        <dbReference type="ARBA" id="ARBA00004651"/>
    </source>
</evidence>
<feature type="domain" description="Type II secretion system protein GspF" evidence="7">
    <location>
        <begin position="45"/>
        <end position="169"/>
    </location>
</feature>